<name>A0ABD5TBM0_9EURY</name>
<dbReference type="InterPro" id="IPR012341">
    <property type="entry name" value="6hp_glycosidase-like_sf"/>
</dbReference>
<protein>
    <submittedName>
        <fullName evidence="2">Antibiotic ABC transporter permease</fullName>
    </submittedName>
</protein>
<evidence type="ECO:0000313" key="3">
    <source>
        <dbReference type="Proteomes" id="UP001596443"/>
    </source>
</evidence>
<accession>A0ABD5TBM0</accession>
<dbReference type="Gene3D" id="1.50.10.10">
    <property type="match status" value="1"/>
</dbReference>
<reference evidence="2 3" key="1">
    <citation type="journal article" date="2019" name="Int. J. Syst. Evol. Microbiol.">
        <title>The Global Catalogue of Microorganisms (GCM) 10K type strain sequencing project: providing services to taxonomists for standard genome sequencing and annotation.</title>
        <authorList>
            <consortium name="The Broad Institute Genomics Platform"/>
            <consortium name="The Broad Institute Genome Sequencing Center for Infectious Disease"/>
            <person name="Wu L."/>
            <person name="Ma J."/>
        </authorList>
    </citation>
    <scope>NUCLEOTIDE SEQUENCE [LARGE SCALE GENOMIC DNA]</scope>
    <source>
        <strain evidence="2 3">SYNS20</strain>
    </source>
</reference>
<gene>
    <name evidence="2" type="ORF">ACFQFD_00955</name>
</gene>
<dbReference type="RefSeq" id="WP_284063781.1">
    <property type="nucleotide sequence ID" value="NZ_CP126159.1"/>
</dbReference>
<dbReference type="EMBL" id="JBHSWX010000001">
    <property type="protein sequence ID" value="MFC6784602.1"/>
    <property type="molecule type" value="Genomic_DNA"/>
</dbReference>
<keyword evidence="3" id="KW-1185">Reference proteome</keyword>
<dbReference type="AlphaFoldDB" id="A0ABD5TBM0"/>
<organism evidence="2 3">
    <name type="scientific">Halobaculum halobium</name>
    <dbReference type="NCBI Taxonomy" id="3032281"/>
    <lineage>
        <taxon>Archaea</taxon>
        <taxon>Methanobacteriati</taxon>
        <taxon>Methanobacteriota</taxon>
        <taxon>Stenosarchaea group</taxon>
        <taxon>Halobacteria</taxon>
        <taxon>Halobacteriales</taxon>
        <taxon>Haloferacaceae</taxon>
        <taxon>Halobaculum</taxon>
    </lineage>
</organism>
<evidence type="ECO:0000256" key="1">
    <source>
        <dbReference type="SAM" id="MobiDB-lite"/>
    </source>
</evidence>
<proteinExistence type="predicted"/>
<evidence type="ECO:0000313" key="2">
    <source>
        <dbReference type="EMBL" id="MFC6784602.1"/>
    </source>
</evidence>
<sequence length="404" mass="45001">MSSRLLNAAPVEDKWLNIAVQEGIKRAPVDLRPLFLVEQRQSFKGSALFAMANRRAADLTGDDLYAEEADSLLDWLLEHSSEDRDPGYAGFCGGHRHAMQLLDEYREAEVPNVIPTSYATKALCRATDGDDEYAAAARSAADFLLEDLRYTELDTGARIVYQPEYDGEFYTVNGGAIGARLFVDLYDRFGDEDHLERASALLDTIATHQTDRGGWTYRVPAEASHLSMDSHHNGFVIESFQRYHEVTGEERYADTLERALSFYRLQLFDPDGAPNFDESSRYPRDIHAATQGIIVFANAGDFAFARRVIDWVLANLYAGQGQFYYQKRRLYTKQFTLMRWCQAWMAYALGEYLTATANASPVDESRAGTAAPVADDDSGVLTSKSPAADGGDPTNRPITDGGDD</sequence>
<dbReference type="InterPro" id="IPR008928">
    <property type="entry name" value="6-hairpin_glycosidase_sf"/>
</dbReference>
<dbReference type="GeneID" id="81211318"/>
<dbReference type="SUPFAM" id="SSF48208">
    <property type="entry name" value="Six-hairpin glycosidases"/>
    <property type="match status" value="2"/>
</dbReference>
<feature type="region of interest" description="Disordered" evidence="1">
    <location>
        <begin position="364"/>
        <end position="404"/>
    </location>
</feature>
<comment type="caution">
    <text evidence="2">The sequence shown here is derived from an EMBL/GenBank/DDBJ whole genome shotgun (WGS) entry which is preliminary data.</text>
</comment>
<dbReference type="Proteomes" id="UP001596443">
    <property type="component" value="Unassembled WGS sequence"/>
</dbReference>